<evidence type="ECO:0000259" key="1">
    <source>
        <dbReference type="Pfam" id="PF03551"/>
    </source>
</evidence>
<dbReference type="Proteomes" id="UP000287547">
    <property type="component" value="Unassembled WGS sequence"/>
</dbReference>
<dbReference type="InterPro" id="IPR005149">
    <property type="entry name" value="Tscrpt_reg_PadR_N"/>
</dbReference>
<comment type="caution">
    <text evidence="2">The sequence shown here is derived from an EMBL/GenBank/DDBJ whole genome shotgun (WGS) entry which is preliminary data.</text>
</comment>
<organism evidence="2 3">
    <name type="scientific">Kibdelosporangium aridum</name>
    <dbReference type="NCBI Taxonomy" id="2030"/>
    <lineage>
        <taxon>Bacteria</taxon>
        <taxon>Bacillati</taxon>
        <taxon>Actinomycetota</taxon>
        <taxon>Actinomycetes</taxon>
        <taxon>Pseudonocardiales</taxon>
        <taxon>Pseudonocardiaceae</taxon>
        <taxon>Kibdelosporangium</taxon>
    </lineage>
</organism>
<protein>
    <submittedName>
        <fullName evidence="2">PadR family transcriptional regulator</fullName>
    </submittedName>
</protein>
<dbReference type="EMBL" id="QHKI01000045">
    <property type="protein sequence ID" value="RSM75970.1"/>
    <property type="molecule type" value="Genomic_DNA"/>
</dbReference>
<dbReference type="RefSeq" id="WP_037271931.1">
    <property type="nucleotide sequence ID" value="NZ_QHKI01000045.1"/>
</dbReference>
<evidence type="ECO:0000313" key="3">
    <source>
        <dbReference type="Proteomes" id="UP000287547"/>
    </source>
</evidence>
<reference evidence="2 3" key="1">
    <citation type="submission" date="2018-05" db="EMBL/GenBank/DDBJ databases">
        <title>Evolution of GPA BGCs.</title>
        <authorList>
            <person name="Waglechner N."/>
            <person name="Wright G.D."/>
        </authorList>
    </citation>
    <scope>NUCLEOTIDE SEQUENCE [LARGE SCALE GENOMIC DNA]</scope>
    <source>
        <strain evidence="2 3">A82846</strain>
    </source>
</reference>
<accession>A0A428YYR6</accession>
<gene>
    <name evidence="2" type="ORF">DMH04_37330</name>
</gene>
<dbReference type="PANTHER" id="PTHR43252:SF2">
    <property type="entry name" value="TRANSCRIPTION REGULATOR, PADR-LIKE FAMILY"/>
    <property type="match status" value="1"/>
</dbReference>
<feature type="domain" description="Transcription regulator PadR N-terminal" evidence="1">
    <location>
        <begin position="10"/>
        <end position="84"/>
    </location>
</feature>
<dbReference type="Pfam" id="PF03551">
    <property type="entry name" value="PadR"/>
    <property type="match status" value="1"/>
</dbReference>
<dbReference type="InterPro" id="IPR036390">
    <property type="entry name" value="WH_DNA-bd_sf"/>
</dbReference>
<dbReference type="InterPro" id="IPR036388">
    <property type="entry name" value="WH-like_DNA-bd_sf"/>
</dbReference>
<dbReference type="PANTHER" id="PTHR43252">
    <property type="entry name" value="TRANSCRIPTIONAL REGULATOR YQJI"/>
    <property type="match status" value="1"/>
</dbReference>
<dbReference type="OrthoDB" id="122286at2"/>
<dbReference type="Gene3D" id="1.10.10.10">
    <property type="entry name" value="Winged helix-like DNA-binding domain superfamily/Winged helix DNA-binding domain"/>
    <property type="match status" value="1"/>
</dbReference>
<sequence length="170" mass="18739">MNWALPEWTVLALLREQPRHGFAIAASTALDGPVGRVWQIARPVIYRALDRLETAELIRPLTVESGPGPQRTIYELTPAGVDAVDEWLAEPVRHVRDMRSHLLVKLALLDLRDIDPAPLLRRQRAVLEPIVAALAKERQEGFDGVLAAWRHTNASAALGFVTDLLPGPGA</sequence>
<dbReference type="SUPFAM" id="SSF46785">
    <property type="entry name" value="Winged helix' DNA-binding domain"/>
    <property type="match status" value="1"/>
</dbReference>
<dbReference type="AlphaFoldDB" id="A0A428YYR6"/>
<evidence type="ECO:0000313" key="2">
    <source>
        <dbReference type="EMBL" id="RSM75970.1"/>
    </source>
</evidence>
<name>A0A428YYR6_KIBAR</name>
<proteinExistence type="predicted"/>